<dbReference type="Proteomes" id="UP000250163">
    <property type="component" value="Chromosome MORIYA"/>
</dbReference>
<reference evidence="3" key="1">
    <citation type="submission" date="2018-05" db="EMBL/GenBank/DDBJ databases">
        <authorList>
            <person name="Cea G.-C."/>
            <person name="William W."/>
        </authorList>
    </citation>
    <scope>NUCLEOTIDE SEQUENCE [LARGE SCALE GENOMIC DNA]</scope>
    <source>
        <strain evidence="3">DB21MT 5</strain>
    </source>
</reference>
<evidence type="ECO:0000313" key="2">
    <source>
        <dbReference type="EMBL" id="SQD76500.1"/>
    </source>
</evidence>
<feature type="signal peptide" evidence="1">
    <location>
        <begin position="1"/>
        <end position="24"/>
    </location>
</feature>
<dbReference type="OrthoDB" id="92529at2"/>
<organism evidence="2 3">
    <name type="scientific">Moritella yayanosii</name>
    <dbReference type="NCBI Taxonomy" id="69539"/>
    <lineage>
        <taxon>Bacteria</taxon>
        <taxon>Pseudomonadati</taxon>
        <taxon>Pseudomonadota</taxon>
        <taxon>Gammaproteobacteria</taxon>
        <taxon>Alteromonadales</taxon>
        <taxon>Moritellaceae</taxon>
        <taxon>Moritella</taxon>
    </lineage>
</organism>
<accession>A0A330LI33</accession>
<evidence type="ECO:0000256" key="1">
    <source>
        <dbReference type="SAM" id="SignalP"/>
    </source>
</evidence>
<evidence type="ECO:0000313" key="3">
    <source>
        <dbReference type="Proteomes" id="UP000250163"/>
    </source>
</evidence>
<gene>
    <name evidence="2" type="ORF">MORIYA_0022</name>
</gene>
<name>A0A330LI33_9GAMM</name>
<dbReference type="KEGG" id="mya:MORIYA_0022"/>
<dbReference type="InterPro" id="IPR010583">
    <property type="entry name" value="MipA"/>
</dbReference>
<dbReference type="EMBL" id="LS483250">
    <property type="protein sequence ID" value="SQD76500.1"/>
    <property type="molecule type" value="Genomic_DNA"/>
</dbReference>
<sequence length="475" mass="54164">MLHRSRHLIRLVCIFSLSSSFVYAENSVNVASSTQSQAVAVAEITQGENADVMTVESPILSVNQWGLAIGMRRADIPFAVSEVSEDTAVYDILPLIRFENDYGFINGLEGGVHLWKNADHQVNVYSRFRFNDIPKEFQNEIKGQSFDFGLQYRYFDGPWEADIAVLSDNYKRSYGYTRAQYRWEYDSWTLIPFAEFKWKSADFNDYYYGFDLEHVGAGVSASGGIKGAYHVASNLYLIGQFGVTRLEDNVYDLERVAKNYQLESFLGIAFYPEPHKPFVRTAGRAKTDEYLRLAHGWATPSNIGDILKFHTEHDDENNQMSSVFYGTQVADSLLTMPIDIYFTPGLVWHYSSDVQQDIAEIVLAIKAFYTFDFGPRWRLGIAEGLSYVSAITYIEGFELTDEDSKKGYENSSKLLNYLDFSLDVNVGDIFNNKALAQTWFGYSIHHRSGIFESSSVFGRIKGGSNYQTVYLQWHF</sequence>
<dbReference type="Pfam" id="PF06629">
    <property type="entry name" value="MipA"/>
    <property type="match status" value="1"/>
</dbReference>
<keyword evidence="3" id="KW-1185">Reference proteome</keyword>
<dbReference type="AlphaFoldDB" id="A0A330LI33"/>
<protein>
    <submittedName>
        <fullName evidence="2">MltA-interacting MipA family protein</fullName>
    </submittedName>
</protein>
<proteinExistence type="predicted"/>
<dbReference type="RefSeq" id="WP_112711636.1">
    <property type="nucleotide sequence ID" value="NZ_LS483250.1"/>
</dbReference>
<feature type="chain" id="PRO_5016460450" evidence="1">
    <location>
        <begin position="25"/>
        <end position="475"/>
    </location>
</feature>
<keyword evidence="1" id="KW-0732">Signal</keyword>